<dbReference type="AlphaFoldDB" id="A0AA35P7V2"/>
<reference evidence="1" key="1">
    <citation type="submission" date="2022-12" db="EMBL/GenBank/DDBJ databases">
        <authorList>
            <person name="Alioto T."/>
            <person name="Alioto T."/>
            <person name="Gomez Garrido J."/>
        </authorList>
    </citation>
    <scope>NUCLEOTIDE SEQUENCE</scope>
</reference>
<organism evidence="1 2">
    <name type="scientific">Podarcis lilfordi</name>
    <name type="common">Lilford's wall lizard</name>
    <dbReference type="NCBI Taxonomy" id="74358"/>
    <lineage>
        <taxon>Eukaryota</taxon>
        <taxon>Metazoa</taxon>
        <taxon>Chordata</taxon>
        <taxon>Craniata</taxon>
        <taxon>Vertebrata</taxon>
        <taxon>Euteleostomi</taxon>
        <taxon>Lepidosauria</taxon>
        <taxon>Squamata</taxon>
        <taxon>Bifurcata</taxon>
        <taxon>Unidentata</taxon>
        <taxon>Episquamata</taxon>
        <taxon>Laterata</taxon>
        <taxon>Lacertibaenia</taxon>
        <taxon>Lacertidae</taxon>
        <taxon>Podarcis</taxon>
    </lineage>
</organism>
<keyword evidence="2" id="KW-1185">Reference proteome</keyword>
<proteinExistence type="predicted"/>
<evidence type="ECO:0000313" key="1">
    <source>
        <dbReference type="EMBL" id="CAI5775418.1"/>
    </source>
</evidence>
<dbReference type="Proteomes" id="UP001178461">
    <property type="component" value="Chromosome 5"/>
</dbReference>
<sequence length="86" mass="9785">MEFMLNTQESKVEKGNQPRDSFQFGFCPLHFTQATAQKLLTISQLLSLRGFIVASFDMTALPTLTLLSTLTFPIFIRTFSNECFKV</sequence>
<gene>
    <name evidence="1" type="ORF">PODLI_1B025004</name>
</gene>
<name>A0AA35P7V2_9SAUR</name>
<dbReference type="EMBL" id="OX395130">
    <property type="protein sequence ID" value="CAI5775418.1"/>
    <property type="molecule type" value="Genomic_DNA"/>
</dbReference>
<evidence type="ECO:0000313" key="2">
    <source>
        <dbReference type="Proteomes" id="UP001178461"/>
    </source>
</evidence>
<protein>
    <submittedName>
        <fullName evidence="1">Uncharacterized protein</fullName>
    </submittedName>
</protein>
<accession>A0AA35P7V2</accession>